<accession>A0A3M7T8E8</accession>
<proteinExistence type="predicted"/>
<sequence>MYGDHIKLCSCKRRAEVDERSIVHCLDEVESVEGVAQVVVLDAGLNAELSQRKGEGAAFDKLLFEMVHFFEHNRVPVGLVAEAAEVGERFFGRARLSLDPTEQVAEVDEKAAVAVALILRHDHDAAHVVLLHTVLFFAKVADQVTAVLVVLGKDVEQKWLDVVVKRFVVEKQLGQETQILSVDFVRVAVHFEHAELAVAGAINFVAGRTQRRPVGRAGRGPVKIASRQYSRVQLSLNFERAKTNWSSRASSSWLACCTRLNSSRSWSEQPDGPAAASSMALLLLASATRVLDFLRPRFFPSVSTLTSSVTCSSWSCVSLSSSACICCSSSPLGLPLFLSRVSLTFSRRFLCPLFVRRSSLLRLDGELSHTAAVAGADGDVDEFKAAR</sequence>
<dbReference type="AlphaFoldDB" id="A0A3M7T8E8"/>
<evidence type="ECO:0000313" key="1">
    <source>
        <dbReference type="EMBL" id="RNA44147.1"/>
    </source>
</evidence>
<protein>
    <submittedName>
        <fullName evidence="1">Uncharacterized protein</fullName>
    </submittedName>
</protein>
<organism evidence="1 2">
    <name type="scientific">Brachionus plicatilis</name>
    <name type="common">Marine rotifer</name>
    <name type="synonym">Brachionus muelleri</name>
    <dbReference type="NCBI Taxonomy" id="10195"/>
    <lineage>
        <taxon>Eukaryota</taxon>
        <taxon>Metazoa</taxon>
        <taxon>Spiralia</taxon>
        <taxon>Gnathifera</taxon>
        <taxon>Rotifera</taxon>
        <taxon>Eurotatoria</taxon>
        <taxon>Monogononta</taxon>
        <taxon>Pseudotrocha</taxon>
        <taxon>Ploima</taxon>
        <taxon>Brachionidae</taxon>
        <taxon>Brachionus</taxon>
    </lineage>
</organism>
<name>A0A3M7T8E8_BRAPC</name>
<reference evidence="1 2" key="1">
    <citation type="journal article" date="2018" name="Sci. Rep.">
        <title>Genomic signatures of local adaptation to the degree of environmental predictability in rotifers.</title>
        <authorList>
            <person name="Franch-Gras L."/>
            <person name="Hahn C."/>
            <person name="Garcia-Roger E.M."/>
            <person name="Carmona M.J."/>
            <person name="Serra M."/>
            <person name="Gomez A."/>
        </authorList>
    </citation>
    <scope>NUCLEOTIDE SEQUENCE [LARGE SCALE GENOMIC DNA]</scope>
    <source>
        <strain evidence="1">HYR1</strain>
    </source>
</reference>
<dbReference type="EMBL" id="REGN01000146">
    <property type="protein sequence ID" value="RNA44147.1"/>
    <property type="molecule type" value="Genomic_DNA"/>
</dbReference>
<keyword evidence="2" id="KW-1185">Reference proteome</keyword>
<evidence type="ECO:0000313" key="2">
    <source>
        <dbReference type="Proteomes" id="UP000276133"/>
    </source>
</evidence>
<dbReference type="Proteomes" id="UP000276133">
    <property type="component" value="Unassembled WGS sequence"/>
</dbReference>
<gene>
    <name evidence="1" type="ORF">BpHYR1_043597</name>
</gene>
<comment type="caution">
    <text evidence="1">The sequence shown here is derived from an EMBL/GenBank/DDBJ whole genome shotgun (WGS) entry which is preliminary data.</text>
</comment>